<name>A0A848DHE5_9PSEU</name>
<gene>
    <name evidence="2" type="ORF">HF519_11080</name>
</gene>
<reference evidence="2 3" key="1">
    <citation type="submission" date="2020-04" db="EMBL/GenBank/DDBJ databases">
        <authorList>
            <person name="Klaysubun C."/>
            <person name="Duangmal K."/>
            <person name="Lipun K."/>
        </authorList>
    </citation>
    <scope>NUCLEOTIDE SEQUENCE [LARGE SCALE GENOMIC DNA]</scope>
    <source>
        <strain evidence="2 3">DSM 45300</strain>
    </source>
</reference>
<dbReference type="AlphaFoldDB" id="A0A848DHE5"/>
<dbReference type="Gene3D" id="3.50.50.60">
    <property type="entry name" value="FAD/NAD(P)-binding domain"/>
    <property type="match status" value="1"/>
</dbReference>
<dbReference type="InterPro" id="IPR006076">
    <property type="entry name" value="FAD-dep_OxRdtase"/>
</dbReference>
<dbReference type="InterPro" id="IPR036188">
    <property type="entry name" value="FAD/NAD-bd_sf"/>
</dbReference>
<dbReference type="EMBL" id="JAAXKZ010000031">
    <property type="protein sequence ID" value="NMH92100.1"/>
    <property type="molecule type" value="Genomic_DNA"/>
</dbReference>
<protein>
    <submittedName>
        <fullName evidence="2">NAD(P)-binding protein</fullName>
    </submittedName>
</protein>
<comment type="caution">
    <text evidence="2">The sequence shown here is derived from an EMBL/GenBank/DDBJ whole genome shotgun (WGS) entry which is preliminary data.</text>
</comment>
<evidence type="ECO:0000313" key="3">
    <source>
        <dbReference type="Proteomes" id="UP000586918"/>
    </source>
</evidence>
<sequence length="125" mass="13141">MTPILDVAVVGAGQAGPALARHLQRRGLDFTVLDAGTEIGAVWRSRWDSLRLFTAAPYGALPEGGRLVHERGLTPAPGLSAIGRHRQTSRGSALLGFVDCDAADRITADLRTTAAGSRRTSPRAA</sequence>
<feature type="domain" description="FAD dependent oxidoreductase" evidence="1">
    <location>
        <begin position="6"/>
        <end position="64"/>
    </location>
</feature>
<evidence type="ECO:0000259" key="1">
    <source>
        <dbReference type="Pfam" id="PF01266"/>
    </source>
</evidence>
<evidence type="ECO:0000313" key="2">
    <source>
        <dbReference type="EMBL" id="NMH92100.1"/>
    </source>
</evidence>
<proteinExistence type="predicted"/>
<dbReference type="Proteomes" id="UP000586918">
    <property type="component" value="Unassembled WGS sequence"/>
</dbReference>
<dbReference type="SUPFAM" id="SSF51905">
    <property type="entry name" value="FAD/NAD(P)-binding domain"/>
    <property type="match status" value="1"/>
</dbReference>
<accession>A0A848DHE5</accession>
<organism evidence="2 3">
    <name type="scientific">Pseudonocardia bannensis</name>
    <dbReference type="NCBI Taxonomy" id="630973"/>
    <lineage>
        <taxon>Bacteria</taxon>
        <taxon>Bacillati</taxon>
        <taxon>Actinomycetota</taxon>
        <taxon>Actinomycetes</taxon>
        <taxon>Pseudonocardiales</taxon>
        <taxon>Pseudonocardiaceae</taxon>
        <taxon>Pseudonocardia</taxon>
    </lineage>
</organism>
<dbReference type="Pfam" id="PF01266">
    <property type="entry name" value="DAO"/>
    <property type="match status" value="1"/>
</dbReference>
<dbReference type="RefSeq" id="WP_169412819.1">
    <property type="nucleotide sequence ID" value="NZ_JAAXKZ010000031.1"/>
</dbReference>
<keyword evidence="3" id="KW-1185">Reference proteome</keyword>